<dbReference type="Proteomes" id="UP001289374">
    <property type="component" value="Unassembled WGS sequence"/>
</dbReference>
<dbReference type="EMBL" id="JACGWL010000010">
    <property type="protein sequence ID" value="KAK4393981.1"/>
    <property type="molecule type" value="Genomic_DNA"/>
</dbReference>
<evidence type="ECO:0000313" key="2">
    <source>
        <dbReference type="EMBL" id="KAK4393981.1"/>
    </source>
</evidence>
<reference evidence="2" key="1">
    <citation type="submission" date="2020-06" db="EMBL/GenBank/DDBJ databases">
        <authorList>
            <person name="Li T."/>
            <person name="Hu X."/>
            <person name="Zhang T."/>
            <person name="Song X."/>
            <person name="Zhang H."/>
            <person name="Dai N."/>
            <person name="Sheng W."/>
            <person name="Hou X."/>
            <person name="Wei L."/>
        </authorList>
    </citation>
    <scope>NUCLEOTIDE SEQUENCE</scope>
    <source>
        <strain evidence="2">K16</strain>
        <tissue evidence="2">Leaf</tissue>
    </source>
</reference>
<accession>A0AAE2BQF6</accession>
<feature type="compositionally biased region" description="Polar residues" evidence="1">
    <location>
        <begin position="268"/>
        <end position="280"/>
    </location>
</feature>
<protein>
    <submittedName>
        <fullName evidence="2">Uncharacterized protein</fullName>
    </submittedName>
</protein>
<comment type="caution">
    <text evidence="2">The sequence shown here is derived from an EMBL/GenBank/DDBJ whole genome shotgun (WGS) entry which is preliminary data.</text>
</comment>
<feature type="region of interest" description="Disordered" evidence="1">
    <location>
        <begin position="197"/>
        <end position="219"/>
    </location>
</feature>
<dbReference type="AlphaFoldDB" id="A0AAE2BQF6"/>
<dbReference type="Pfam" id="PF02992">
    <property type="entry name" value="Transposase_21"/>
    <property type="match status" value="1"/>
</dbReference>
<organism evidence="2 3">
    <name type="scientific">Sesamum angolense</name>
    <dbReference type="NCBI Taxonomy" id="2727404"/>
    <lineage>
        <taxon>Eukaryota</taxon>
        <taxon>Viridiplantae</taxon>
        <taxon>Streptophyta</taxon>
        <taxon>Embryophyta</taxon>
        <taxon>Tracheophyta</taxon>
        <taxon>Spermatophyta</taxon>
        <taxon>Magnoliopsida</taxon>
        <taxon>eudicotyledons</taxon>
        <taxon>Gunneridae</taxon>
        <taxon>Pentapetalae</taxon>
        <taxon>asterids</taxon>
        <taxon>lamiids</taxon>
        <taxon>Lamiales</taxon>
        <taxon>Pedaliaceae</taxon>
        <taxon>Sesamum</taxon>
    </lineage>
</organism>
<keyword evidence="3" id="KW-1185">Reference proteome</keyword>
<reference evidence="2" key="2">
    <citation type="journal article" date="2024" name="Plant">
        <title>Genomic evolution and insights into agronomic trait innovations of Sesamum species.</title>
        <authorList>
            <person name="Miao H."/>
            <person name="Wang L."/>
            <person name="Qu L."/>
            <person name="Liu H."/>
            <person name="Sun Y."/>
            <person name="Le M."/>
            <person name="Wang Q."/>
            <person name="Wei S."/>
            <person name="Zheng Y."/>
            <person name="Lin W."/>
            <person name="Duan Y."/>
            <person name="Cao H."/>
            <person name="Xiong S."/>
            <person name="Wang X."/>
            <person name="Wei L."/>
            <person name="Li C."/>
            <person name="Ma Q."/>
            <person name="Ju M."/>
            <person name="Zhao R."/>
            <person name="Li G."/>
            <person name="Mu C."/>
            <person name="Tian Q."/>
            <person name="Mei H."/>
            <person name="Zhang T."/>
            <person name="Gao T."/>
            <person name="Zhang H."/>
        </authorList>
    </citation>
    <scope>NUCLEOTIDE SEQUENCE</scope>
    <source>
        <strain evidence="2">K16</strain>
    </source>
</reference>
<dbReference type="Pfam" id="PF03004">
    <property type="entry name" value="Transposase_24"/>
    <property type="match status" value="1"/>
</dbReference>
<dbReference type="InterPro" id="IPR004242">
    <property type="entry name" value="Transposase_21"/>
</dbReference>
<dbReference type="InterPro" id="IPR004252">
    <property type="entry name" value="Probable_transposase_24"/>
</dbReference>
<name>A0AAE2BQF6_9LAMI</name>
<evidence type="ECO:0000313" key="3">
    <source>
        <dbReference type="Proteomes" id="UP001289374"/>
    </source>
</evidence>
<sequence length="288" mass="33208">MDEKNLLNRAGITPEFEDGVTTFMEWTKSQHAHMDVEPHNVRLDLCTDGFAPHGEYDRTYFCCPIILTSYNLPPRMCMSSEYIFLTMVIPDPWNSKRLINVYLEPLIEELGEQSFDRGRGQGPPLPAAPSSASQMTYWWDCDNESMFWVFHMWAGKYIQKTFFVSRSSLIRPLWLANEMWLQLQAYWASENFQQESSKNKENRAAKQTASSTVYRGGSSAVSMHKRKLEAKLDRPPKQMEVIERCYKKKEEDGRSGPRATKLMEDHQPQATANDGPTPTESEALVEMI</sequence>
<evidence type="ECO:0000256" key="1">
    <source>
        <dbReference type="SAM" id="MobiDB-lite"/>
    </source>
</evidence>
<feature type="region of interest" description="Disordered" evidence="1">
    <location>
        <begin position="245"/>
        <end position="288"/>
    </location>
</feature>
<feature type="compositionally biased region" description="Basic and acidic residues" evidence="1">
    <location>
        <begin position="245"/>
        <end position="267"/>
    </location>
</feature>
<proteinExistence type="predicted"/>
<gene>
    <name evidence="2" type="ORF">Sango_1868900</name>
</gene>